<dbReference type="EMBL" id="KQ971346">
    <property type="protein sequence ID" value="KYB27000.1"/>
    <property type="molecule type" value="Genomic_DNA"/>
</dbReference>
<dbReference type="GO" id="GO:0016051">
    <property type="term" value="P:carbohydrate biosynthetic process"/>
    <property type="evidence" value="ECO:0007669"/>
    <property type="project" value="InterPro"/>
</dbReference>
<dbReference type="InterPro" id="IPR027417">
    <property type="entry name" value="P-loop_NTPase"/>
</dbReference>
<keyword evidence="7" id="KW-0472">Membrane</keyword>
<evidence type="ECO:0000256" key="8">
    <source>
        <dbReference type="ARBA" id="ARBA00023180"/>
    </source>
</evidence>
<dbReference type="STRING" id="7070.A0A139WG87"/>
<keyword evidence="8 9" id="KW-0325">Glycoprotein</keyword>
<organism evidence="10 11">
    <name type="scientific">Tribolium castaneum</name>
    <name type="common">Red flour beetle</name>
    <dbReference type="NCBI Taxonomy" id="7070"/>
    <lineage>
        <taxon>Eukaryota</taxon>
        <taxon>Metazoa</taxon>
        <taxon>Ecdysozoa</taxon>
        <taxon>Arthropoda</taxon>
        <taxon>Hexapoda</taxon>
        <taxon>Insecta</taxon>
        <taxon>Pterygota</taxon>
        <taxon>Neoptera</taxon>
        <taxon>Endopterygota</taxon>
        <taxon>Coleoptera</taxon>
        <taxon>Polyphaga</taxon>
        <taxon>Cucujiformia</taxon>
        <taxon>Tenebrionidae</taxon>
        <taxon>Tenebrionidae incertae sedis</taxon>
        <taxon>Tribolium</taxon>
    </lineage>
</organism>
<proteinExistence type="inferred from homology"/>
<evidence type="ECO:0000256" key="3">
    <source>
        <dbReference type="ARBA" id="ARBA00022679"/>
    </source>
</evidence>
<dbReference type="GO" id="GO:0000139">
    <property type="term" value="C:Golgi membrane"/>
    <property type="evidence" value="ECO:0007669"/>
    <property type="project" value="UniProtKB-SubCell"/>
</dbReference>
<evidence type="ECO:0000256" key="1">
    <source>
        <dbReference type="ARBA" id="ARBA00004323"/>
    </source>
</evidence>
<dbReference type="SUPFAM" id="SSF52540">
    <property type="entry name" value="P-loop containing nucleoside triphosphate hydrolases"/>
    <property type="match status" value="1"/>
</dbReference>
<dbReference type="Proteomes" id="UP000007266">
    <property type="component" value="Linkage group 6"/>
</dbReference>
<dbReference type="OMA" id="SSMCHRY"/>
<dbReference type="AlphaFoldDB" id="A0A139WG87"/>
<keyword evidence="11" id="KW-1185">Reference proteome</keyword>
<evidence type="ECO:0000256" key="7">
    <source>
        <dbReference type="ARBA" id="ARBA00023136"/>
    </source>
</evidence>
<evidence type="ECO:0000256" key="2">
    <source>
        <dbReference type="ARBA" id="ARBA00006339"/>
    </source>
</evidence>
<dbReference type="EC" id="2.8.2.-" evidence="9"/>
<dbReference type="Gene3D" id="3.10.20.90">
    <property type="entry name" value="Phosphatidylinositol 3-kinase Catalytic Subunit, Chain A, domain 1"/>
    <property type="match status" value="1"/>
</dbReference>
<evidence type="ECO:0000313" key="11">
    <source>
        <dbReference type="Proteomes" id="UP000007266"/>
    </source>
</evidence>
<evidence type="ECO:0000256" key="6">
    <source>
        <dbReference type="ARBA" id="ARBA00023034"/>
    </source>
</evidence>
<dbReference type="FunCoup" id="A0A139WG87">
    <property type="interactions" value="64"/>
</dbReference>
<dbReference type="eggNOG" id="KOG4651">
    <property type="taxonomic scope" value="Eukaryota"/>
</dbReference>
<evidence type="ECO:0000313" key="10">
    <source>
        <dbReference type="EMBL" id="KYB27000.1"/>
    </source>
</evidence>
<dbReference type="InterPro" id="IPR018011">
    <property type="entry name" value="Carb_sulfotrans_8-10"/>
</dbReference>
<evidence type="ECO:0000256" key="4">
    <source>
        <dbReference type="ARBA" id="ARBA00022692"/>
    </source>
</evidence>
<keyword evidence="4" id="KW-0812">Transmembrane</keyword>
<dbReference type="InterPro" id="IPR005331">
    <property type="entry name" value="Sulfotransferase"/>
</dbReference>
<dbReference type="PANTHER" id="PTHR12137">
    <property type="entry name" value="CARBOHYDRATE SULFOTRANSFERASE"/>
    <property type="match status" value="1"/>
</dbReference>
<dbReference type="Pfam" id="PF03567">
    <property type="entry name" value="Sulfotransfer_2"/>
    <property type="match status" value="1"/>
</dbReference>
<reference evidence="10 11" key="1">
    <citation type="journal article" date="2008" name="Nature">
        <title>The genome of the model beetle and pest Tribolium castaneum.</title>
        <authorList>
            <consortium name="Tribolium Genome Sequencing Consortium"/>
            <person name="Richards S."/>
            <person name="Gibbs R.A."/>
            <person name="Weinstock G.M."/>
            <person name="Brown S.J."/>
            <person name="Denell R."/>
            <person name="Beeman R.W."/>
            <person name="Gibbs R."/>
            <person name="Beeman R.W."/>
            <person name="Brown S.J."/>
            <person name="Bucher G."/>
            <person name="Friedrich M."/>
            <person name="Grimmelikhuijzen C.J."/>
            <person name="Klingler M."/>
            <person name="Lorenzen M."/>
            <person name="Richards S."/>
            <person name="Roth S."/>
            <person name="Schroder R."/>
            <person name="Tautz D."/>
            <person name="Zdobnov E.M."/>
            <person name="Muzny D."/>
            <person name="Gibbs R.A."/>
            <person name="Weinstock G.M."/>
            <person name="Attaway T."/>
            <person name="Bell S."/>
            <person name="Buhay C.J."/>
            <person name="Chandrabose M.N."/>
            <person name="Chavez D."/>
            <person name="Clerk-Blankenburg K.P."/>
            <person name="Cree A."/>
            <person name="Dao M."/>
            <person name="Davis C."/>
            <person name="Chacko J."/>
            <person name="Dinh H."/>
            <person name="Dugan-Rocha S."/>
            <person name="Fowler G."/>
            <person name="Garner T.T."/>
            <person name="Garnes J."/>
            <person name="Gnirke A."/>
            <person name="Hawes A."/>
            <person name="Hernandez J."/>
            <person name="Hines S."/>
            <person name="Holder M."/>
            <person name="Hume J."/>
            <person name="Jhangiani S.N."/>
            <person name="Joshi V."/>
            <person name="Khan Z.M."/>
            <person name="Jackson L."/>
            <person name="Kovar C."/>
            <person name="Kowis A."/>
            <person name="Lee S."/>
            <person name="Lewis L.R."/>
            <person name="Margolis J."/>
            <person name="Morgan M."/>
            <person name="Nazareth L.V."/>
            <person name="Nguyen N."/>
            <person name="Okwuonu G."/>
            <person name="Parker D."/>
            <person name="Richards S."/>
            <person name="Ruiz S.J."/>
            <person name="Santibanez J."/>
            <person name="Savard J."/>
            <person name="Scherer S.E."/>
            <person name="Schneider B."/>
            <person name="Sodergren E."/>
            <person name="Tautz D."/>
            <person name="Vattahil S."/>
            <person name="Villasana D."/>
            <person name="White C.S."/>
            <person name="Wright R."/>
            <person name="Park Y."/>
            <person name="Beeman R.W."/>
            <person name="Lord J."/>
            <person name="Oppert B."/>
            <person name="Lorenzen M."/>
            <person name="Brown S."/>
            <person name="Wang L."/>
            <person name="Savard J."/>
            <person name="Tautz D."/>
            <person name="Richards S."/>
            <person name="Weinstock G."/>
            <person name="Gibbs R.A."/>
            <person name="Liu Y."/>
            <person name="Worley K."/>
            <person name="Weinstock G."/>
            <person name="Elsik C.G."/>
            <person name="Reese J.T."/>
            <person name="Elhaik E."/>
            <person name="Landan G."/>
            <person name="Graur D."/>
            <person name="Arensburger P."/>
            <person name="Atkinson P."/>
            <person name="Beeman R.W."/>
            <person name="Beidler J."/>
            <person name="Brown S.J."/>
            <person name="Demuth J.P."/>
            <person name="Drury D.W."/>
            <person name="Du Y.Z."/>
            <person name="Fujiwara H."/>
            <person name="Lorenzen M."/>
            <person name="Maselli V."/>
            <person name="Osanai M."/>
            <person name="Park Y."/>
            <person name="Robertson H.M."/>
            <person name="Tu Z."/>
            <person name="Wang J.J."/>
            <person name="Wang S."/>
            <person name="Richards S."/>
            <person name="Song H."/>
            <person name="Zhang L."/>
            <person name="Sodergren E."/>
            <person name="Werner D."/>
            <person name="Stanke M."/>
            <person name="Morgenstern B."/>
            <person name="Solovyev V."/>
            <person name="Kosarev P."/>
            <person name="Brown G."/>
            <person name="Chen H.C."/>
            <person name="Ermolaeva O."/>
            <person name="Hlavina W."/>
            <person name="Kapustin Y."/>
            <person name="Kiryutin B."/>
            <person name="Kitts P."/>
            <person name="Maglott D."/>
            <person name="Pruitt K."/>
            <person name="Sapojnikov V."/>
            <person name="Souvorov A."/>
            <person name="Mackey A.J."/>
            <person name="Waterhouse R.M."/>
            <person name="Wyder S."/>
            <person name="Zdobnov E.M."/>
            <person name="Zdobnov E.M."/>
            <person name="Wyder S."/>
            <person name="Kriventseva E.V."/>
            <person name="Kadowaki T."/>
            <person name="Bork P."/>
            <person name="Aranda M."/>
            <person name="Bao R."/>
            <person name="Beermann A."/>
            <person name="Berns N."/>
            <person name="Bolognesi R."/>
            <person name="Bonneton F."/>
            <person name="Bopp D."/>
            <person name="Brown S.J."/>
            <person name="Bucher G."/>
            <person name="Butts T."/>
            <person name="Chaumot A."/>
            <person name="Denell R.E."/>
            <person name="Ferrier D.E."/>
            <person name="Friedrich M."/>
            <person name="Gordon C.M."/>
            <person name="Jindra M."/>
            <person name="Klingler M."/>
            <person name="Lan Q."/>
            <person name="Lattorff H.M."/>
            <person name="Laudet V."/>
            <person name="von Levetsow C."/>
            <person name="Liu Z."/>
            <person name="Lutz R."/>
            <person name="Lynch J.A."/>
            <person name="da Fonseca R.N."/>
            <person name="Posnien N."/>
            <person name="Reuter R."/>
            <person name="Roth S."/>
            <person name="Savard J."/>
            <person name="Schinko J.B."/>
            <person name="Schmitt C."/>
            <person name="Schoppmeier M."/>
            <person name="Schroder R."/>
            <person name="Shippy T.D."/>
            <person name="Simonnet F."/>
            <person name="Marques-Souza H."/>
            <person name="Tautz D."/>
            <person name="Tomoyasu Y."/>
            <person name="Trauner J."/>
            <person name="Van der Zee M."/>
            <person name="Vervoort M."/>
            <person name="Wittkopp N."/>
            <person name="Wimmer E.A."/>
            <person name="Yang X."/>
            <person name="Jones A.K."/>
            <person name="Sattelle D.B."/>
            <person name="Ebert P.R."/>
            <person name="Nelson D."/>
            <person name="Scott J.G."/>
            <person name="Beeman R.W."/>
            <person name="Muthukrishnan S."/>
            <person name="Kramer K.J."/>
            <person name="Arakane Y."/>
            <person name="Beeman R.W."/>
            <person name="Zhu Q."/>
            <person name="Hogenkamp D."/>
            <person name="Dixit R."/>
            <person name="Oppert B."/>
            <person name="Jiang H."/>
            <person name="Zou Z."/>
            <person name="Marshall J."/>
            <person name="Elpidina E."/>
            <person name="Vinokurov K."/>
            <person name="Oppert C."/>
            <person name="Zou Z."/>
            <person name="Evans J."/>
            <person name="Lu Z."/>
            <person name="Zhao P."/>
            <person name="Sumathipala N."/>
            <person name="Altincicek B."/>
            <person name="Vilcinskas A."/>
            <person name="Williams M."/>
            <person name="Hultmark D."/>
            <person name="Hetru C."/>
            <person name="Jiang H."/>
            <person name="Grimmelikhuijzen C.J."/>
            <person name="Hauser F."/>
            <person name="Cazzamali G."/>
            <person name="Williamson M."/>
            <person name="Park Y."/>
            <person name="Li B."/>
            <person name="Tanaka Y."/>
            <person name="Predel R."/>
            <person name="Neupert S."/>
            <person name="Schachtner J."/>
            <person name="Verleyen P."/>
            <person name="Raible F."/>
            <person name="Bork P."/>
            <person name="Friedrich M."/>
            <person name="Walden K.K."/>
            <person name="Robertson H.M."/>
            <person name="Angeli S."/>
            <person name="Foret S."/>
            <person name="Bucher G."/>
            <person name="Schuetz S."/>
            <person name="Maleszka R."/>
            <person name="Wimmer E.A."/>
            <person name="Beeman R.W."/>
            <person name="Lorenzen M."/>
            <person name="Tomoyasu Y."/>
            <person name="Miller S.C."/>
            <person name="Grossmann D."/>
            <person name="Bucher G."/>
        </authorList>
    </citation>
    <scope>NUCLEOTIDE SEQUENCE [LARGE SCALE GENOMIC DNA]</scope>
    <source>
        <strain evidence="10 11">Georgia GA2</strain>
    </source>
</reference>
<gene>
    <name evidence="10" type="primary">AUGUSTUS-3.0.2_15668</name>
    <name evidence="10" type="ORF">TcasGA2_TC015668</name>
</gene>
<keyword evidence="9" id="KW-0735">Signal-anchor</keyword>
<keyword evidence="5" id="KW-1133">Transmembrane helix</keyword>
<protein>
    <recommendedName>
        <fullName evidence="9">Carbohydrate sulfotransferase</fullName>
        <ecNumber evidence="9">2.8.2.-</ecNumber>
    </recommendedName>
</protein>
<keyword evidence="3 9" id="KW-0808">Transferase</keyword>
<comment type="similarity">
    <text evidence="2 9">Belongs to the sulfotransferase 2 family.</text>
</comment>
<evidence type="ECO:0000256" key="9">
    <source>
        <dbReference type="RuleBase" id="RU364020"/>
    </source>
</evidence>
<dbReference type="InParanoid" id="A0A139WG87"/>
<sequence>MDEEKQNLDLEQELDNLSHEDLCEITQSSLRRLIAADPLLQDLPGDVTTEEVVSQIAVAQGKSITVVVLRHFETPLSVVIPQIGTTVRDLKRAIQRNFTLRQQRVVACTNWKRILMVLTGVTSATNVVDIPGSVAHAENSTLKLSQLRNDTIANCVNTYTTFIMVRHPFERLLSAYRNKFETTYTQYFRVRYGKDIIRKYRKNATKTDLETGRNVSFREFVLYILDGGAAANEHWAPIYDLCQPCSLNYTFIGRYETLGEDSRALLDMIGAPSLTFPYTKPSNTAYKLKRYFQQLSMSDIQRLYKQYEYDFKLFGYNLEDLLGFDLP</sequence>
<dbReference type="PANTHER" id="PTHR12137:SF54">
    <property type="entry name" value="CARBOHYDRATE SULFOTRANSFERASE"/>
    <property type="match status" value="1"/>
</dbReference>
<name>A0A139WG87_TRICA</name>
<evidence type="ECO:0000256" key="5">
    <source>
        <dbReference type="ARBA" id="ARBA00022989"/>
    </source>
</evidence>
<keyword evidence="9" id="KW-0119">Carbohydrate metabolism</keyword>
<dbReference type="GO" id="GO:0008146">
    <property type="term" value="F:sulfotransferase activity"/>
    <property type="evidence" value="ECO:0000318"/>
    <property type="project" value="GO_Central"/>
</dbReference>
<comment type="subcellular location">
    <subcellularLocation>
        <location evidence="1 9">Golgi apparatus membrane</location>
        <topology evidence="1 9">Single-pass type II membrane protein</topology>
    </subcellularLocation>
</comment>
<accession>A0A139WG87</accession>
<reference evidence="10 11" key="2">
    <citation type="journal article" date="2010" name="Nucleic Acids Res.">
        <title>BeetleBase in 2010: revisions to provide comprehensive genomic information for Tribolium castaneum.</title>
        <authorList>
            <person name="Kim H.S."/>
            <person name="Murphy T."/>
            <person name="Xia J."/>
            <person name="Caragea D."/>
            <person name="Park Y."/>
            <person name="Beeman R.W."/>
            <person name="Lorenzen M.D."/>
            <person name="Butcher S."/>
            <person name="Manak J.R."/>
            <person name="Brown S.J."/>
        </authorList>
    </citation>
    <scope>GENOME REANNOTATION</scope>
    <source>
        <strain evidence="10 11">Georgia GA2</strain>
    </source>
</reference>
<keyword evidence="6 9" id="KW-0333">Golgi apparatus</keyword>